<feature type="compositionally biased region" description="Pro residues" evidence="1">
    <location>
        <begin position="256"/>
        <end position="265"/>
    </location>
</feature>
<keyword evidence="3" id="KW-1185">Reference proteome</keyword>
<accession>A0A0C9N8C7</accession>
<evidence type="ECO:0000313" key="3">
    <source>
        <dbReference type="Proteomes" id="UP000053815"/>
    </source>
</evidence>
<feature type="region of interest" description="Disordered" evidence="1">
    <location>
        <begin position="371"/>
        <end position="402"/>
    </location>
</feature>
<feature type="compositionally biased region" description="Basic residues" evidence="1">
    <location>
        <begin position="278"/>
        <end position="298"/>
    </location>
</feature>
<name>A0A0C9N8C7_9FUNG</name>
<organism evidence="2">
    <name type="scientific">Mucor ambiguus</name>
    <dbReference type="NCBI Taxonomy" id="91626"/>
    <lineage>
        <taxon>Eukaryota</taxon>
        <taxon>Fungi</taxon>
        <taxon>Fungi incertae sedis</taxon>
        <taxon>Mucoromycota</taxon>
        <taxon>Mucoromycotina</taxon>
        <taxon>Mucoromycetes</taxon>
        <taxon>Mucorales</taxon>
        <taxon>Mucorineae</taxon>
        <taxon>Mucoraceae</taxon>
        <taxon>Mucor</taxon>
    </lineage>
</organism>
<feature type="region of interest" description="Disordered" evidence="1">
    <location>
        <begin position="171"/>
        <end position="324"/>
    </location>
</feature>
<feature type="compositionally biased region" description="Low complexity" evidence="1">
    <location>
        <begin position="241"/>
        <end position="252"/>
    </location>
</feature>
<protein>
    <submittedName>
        <fullName evidence="2">Uncharacterized protein</fullName>
    </submittedName>
</protein>
<sequence length="402" mass="44557">MFVNNNSLTSLNDLNSNSDCNSISNWAEKLSLSDISVGEILDTYKNDTDLLKHILAAKTEEDKRRAAEEIRRAEEARLQSKFIDLQLDQNRRSSLLDDTNTSLGKKNIVHVQTLITHTSTSQGLSATDWLSQVNNNDLLSPTFMSNTPPSPSQLQPLSPYTLFEVPFADLNLSAPSSPEPNNSNNTSHPPPIMVEKVSLSDDPPPPPPSQQDENSNSNTNHTTDNAHSAINPTHSKPLDATNTSSSNTTNNTDMLSPPPPPPPAPSLQVRERGSCKRTLSRTRSTRKPSIRVLSKKRYQQPSTISHNSGKDEAEQAKEETPLDHDKVMEALRAKLQRSTQQQKEQKNVKEEYTSMSPSGILLLDLKNPKKSFPIRPKATPRASVVRKPNSFISAHKPKEQTL</sequence>
<feature type="compositionally biased region" description="Low complexity" evidence="1">
    <location>
        <begin position="171"/>
        <end position="187"/>
    </location>
</feature>
<dbReference type="EMBL" id="DF836711">
    <property type="protein sequence ID" value="GAN10888.1"/>
    <property type="molecule type" value="Genomic_DNA"/>
</dbReference>
<reference evidence="2" key="1">
    <citation type="submission" date="2014-09" db="EMBL/GenBank/DDBJ databases">
        <title>Draft genome sequence of an oleaginous Mucoromycotina fungus Mucor ambiguus NBRC6742.</title>
        <authorList>
            <person name="Takeda I."/>
            <person name="Yamane N."/>
            <person name="Morita T."/>
            <person name="Tamano K."/>
            <person name="Machida M."/>
            <person name="Baker S."/>
            <person name="Koike H."/>
        </authorList>
    </citation>
    <scope>NUCLEOTIDE SEQUENCE</scope>
    <source>
        <strain evidence="2">NBRC 6742</strain>
    </source>
</reference>
<dbReference type="Proteomes" id="UP000053815">
    <property type="component" value="Unassembled WGS sequence"/>
</dbReference>
<feature type="compositionally biased region" description="Basic and acidic residues" evidence="1">
    <location>
        <begin position="308"/>
        <end position="324"/>
    </location>
</feature>
<feature type="compositionally biased region" description="Low complexity" evidence="1">
    <location>
        <begin position="210"/>
        <end position="229"/>
    </location>
</feature>
<gene>
    <name evidence="2" type="ORF">MAM1_0422c10438</name>
</gene>
<dbReference type="AlphaFoldDB" id="A0A0C9N8C7"/>
<evidence type="ECO:0000256" key="1">
    <source>
        <dbReference type="SAM" id="MobiDB-lite"/>
    </source>
</evidence>
<proteinExistence type="predicted"/>
<dbReference type="OrthoDB" id="2272836at2759"/>
<evidence type="ECO:0000313" key="2">
    <source>
        <dbReference type="EMBL" id="GAN10888.1"/>
    </source>
</evidence>
<dbReference type="STRING" id="91626.A0A0C9N8C7"/>